<sequence>MQIFKPIALVKNLPINIECLTAHNDCIVVTTKQGHLMKYRIKSKRNATISANRDLDIELELTDSCKQFSKKPVAQIETVPELKIIITLSDGLIHINDYDNLEIVHQIIQKTKGATCFATNLQTQMTLTGEAQHMLRMCVVVKRKLILLYWKNKNFHEMSKEFNLNDQPRMIAWCSESLFIGYKSEYDLIKLTSGTTEGEIKNLSATGGRQPEPIVRILHDDKVSINRDENTYILDQNGDPYLKYSITWSDIPLNIAENYPYLIALLPSSIIEVRTIEPHLFIQRLEFAQLTSNLSKIKILTSCAGRSKSLMIAASTNDIFALVPIPLDQQKAEMVAEKHFELALRLANMQKKDSHDASTREIELQYAHDLFHKGSYQKALELFFNLEISPLIVIDLFPDLSDKAFTQESSNSTSAQQLTTIASDKNGHKSNGSIDGDSDERISALKDYLIQIRRKIYSSSRQPQANAVSTLESDDGLSLFSHMKSPRAIEKLKQEVDTTLLKCYLKTTDALVASLLRLPDNHCKLQVTEKALEKYKKYNELIILYQSRGLHRRALELLKNHFQNSPISGYEKTVQYLQHLGQDQLEIICEYAQWVLQNDPELGLKIFTADLPEAEQLDRNLVLEFLHHNAPQMEIPYLEHIIHFWNDIDSGFHTTLCLRYRQKVAPLLAKYLESIGNQVPCPAGQEPGELGELRRKLLDFLEISDYYSIKNLPDLLQNEGLCEERAIVLGKIGQHKEALDIFVYVLNNTKRAEEYCLSVYNKKLPNSQDIFLLLLKTYVHGPNNFSSDQLKRKLSISSASQLANDRSENNMNFSSKIIRLLAEHGDKMDPLKTIAELPGEFNLVSIGDYLDKTVKRKLQEGHEREMFRQLVMAKFYQVQKSWIDLQRATKIVIGDNTNCQVCNKKIGNSAFVRFPNLDLVHYSCKDRYGKLRYQNYDTIHQ</sequence>
<dbReference type="InterPro" id="IPR019453">
    <property type="entry name" value="VPS39/TGFA1_Znf"/>
</dbReference>
<proteinExistence type="inferred from homology"/>
<gene>
    <name evidence="7" type="primary">VPS39</name>
    <name evidence="7" type="ORF">g.10758</name>
</gene>
<dbReference type="AlphaFoldDB" id="A0A6G1S3W6"/>
<dbReference type="PANTHER" id="PTHR12894">
    <property type="entry name" value="CNH DOMAIN CONTAINING"/>
    <property type="match status" value="1"/>
</dbReference>
<dbReference type="PROSITE" id="PS50219">
    <property type="entry name" value="CNH"/>
    <property type="match status" value="1"/>
</dbReference>
<reference evidence="7" key="1">
    <citation type="submission" date="2018-10" db="EMBL/GenBank/DDBJ databases">
        <title>Transcriptome assembly of Aceria tosichella (Wheat curl mite) Type 2.</title>
        <authorList>
            <person name="Scully E.D."/>
            <person name="Geib S.M."/>
            <person name="Palmer N.A."/>
            <person name="Gupta A.K."/>
            <person name="Sarath G."/>
            <person name="Tatineni S."/>
        </authorList>
    </citation>
    <scope>NUCLEOTIDE SEQUENCE</scope>
    <source>
        <strain evidence="7">LincolnNE</strain>
    </source>
</reference>
<dbReference type="Pfam" id="PF00780">
    <property type="entry name" value="CNH"/>
    <property type="match status" value="1"/>
</dbReference>
<dbReference type="InterPro" id="IPR000547">
    <property type="entry name" value="Clathrin_H-chain/VPS_repeat"/>
</dbReference>
<protein>
    <submittedName>
        <fullName evidence="7">Vam6/Vps39-like protein</fullName>
    </submittedName>
</protein>
<comment type="similarity">
    <text evidence="3">Belongs to the VAM6/VPS39 family.</text>
</comment>
<comment type="subcellular location">
    <subcellularLocation>
        <location evidence="1">Endomembrane system</location>
        <topology evidence="1">Peripheral membrane protein</topology>
    </subcellularLocation>
</comment>
<dbReference type="InterPro" id="IPR019452">
    <property type="entry name" value="VPS39/TGF_beta_rcpt-assoc_1"/>
</dbReference>
<dbReference type="GO" id="GO:0005737">
    <property type="term" value="C:cytoplasm"/>
    <property type="evidence" value="ECO:0007669"/>
    <property type="project" value="TreeGrafter"/>
</dbReference>
<feature type="repeat" description="CHCR" evidence="4">
    <location>
        <begin position="610"/>
        <end position="787"/>
    </location>
</feature>
<accession>A0A6G1S3W6</accession>
<feature type="compositionally biased region" description="Polar residues" evidence="5">
    <location>
        <begin position="408"/>
        <end position="433"/>
    </location>
</feature>
<dbReference type="InterPro" id="IPR001180">
    <property type="entry name" value="CNH_dom"/>
</dbReference>
<dbReference type="PROSITE" id="PS50236">
    <property type="entry name" value="CHCR"/>
    <property type="match status" value="1"/>
</dbReference>
<name>A0A6G1S3W6_9ACAR</name>
<dbReference type="InterPro" id="IPR032914">
    <property type="entry name" value="Vam6/VPS39/TRAP1"/>
</dbReference>
<evidence type="ECO:0000313" key="7">
    <source>
        <dbReference type="EMBL" id="MDE45196.1"/>
    </source>
</evidence>
<evidence type="ECO:0000256" key="1">
    <source>
        <dbReference type="ARBA" id="ARBA00004184"/>
    </source>
</evidence>
<dbReference type="GO" id="GO:0006886">
    <property type="term" value="P:intracellular protein transport"/>
    <property type="evidence" value="ECO:0007669"/>
    <property type="project" value="UniProtKB-UniRule"/>
</dbReference>
<evidence type="ECO:0000256" key="2">
    <source>
        <dbReference type="ARBA" id="ARBA00023136"/>
    </source>
</evidence>
<evidence type="ECO:0000256" key="5">
    <source>
        <dbReference type="SAM" id="MobiDB-lite"/>
    </source>
</evidence>
<dbReference type="EMBL" id="GGYP01000425">
    <property type="protein sequence ID" value="MDE45196.1"/>
    <property type="molecule type" value="Transcribed_RNA"/>
</dbReference>
<evidence type="ECO:0000256" key="4">
    <source>
        <dbReference type="PROSITE-ProRule" id="PRU01006"/>
    </source>
</evidence>
<feature type="domain" description="CNH" evidence="6">
    <location>
        <begin position="14"/>
        <end position="307"/>
    </location>
</feature>
<evidence type="ECO:0000259" key="6">
    <source>
        <dbReference type="PROSITE" id="PS50219"/>
    </source>
</evidence>
<dbReference type="GO" id="GO:0034058">
    <property type="term" value="P:endosomal vesicle fusion"/>
    <property type="evidence" value="ECO:0007669"/>
    <property type="project" value="TreeGrafter"/>
</dbReference>
<dbReference type="GO" id="GO:0006914">
    <property type="term" value="P:autophagy"/>
    <property type="evidence" value="ECO:0007669"/>
    <property type="project" value="TreeGrafter"/>
</dbReference>
<keyword evidence="2" id="KW-0472">Membrane</keyword>
<feature type="region of interest" description="Disordered" evidence="5">
    <location>
        <begin position="408"/>
        <end position="437"/>
    </location>
</feature>
<organism evidence="7">
    <name type="scientific">Aceria tosichella</name>
    <name type="common">wheat curl mite</name>
    <dbReference type="NCBI Taxonomy" id="561515"/>
    <lineage>
        <taxon>Eukaryota</taxon>
        <taxon>Metazoa</taxon>
        <taxon>Ecdysozoa</taxon>
        <taxon>Arthropoda</taxon>
        <taxon>Chelicerata</taxon>
        <taxon>Arachnida</taxon>
        <taxon>Acari</taxon>
        <taxon>Acariformes</taxon>
        <taxon>Trombidiformes</taxon>
        <taxon>Prostigmata</taxon>
        <taxon>Eupodina</taxon>
        <taxon>Eriophyoidea</taxon>
        <taxon>Eriophyidae</taxon>
        <taxon>Eriophyinae</taxon>
        <taxon>Aceriini</taxon>
        <taxon>Aceria</taxon>
    </lineage>
</organism>
<dbReference type="GO" id="GO:0016020">
    <property type="term" value="C:membrane"/>
    <property type="evidence" value="ECO:0007669"/>
    <property type="project" value="TreeGrafter"/>
</dbReference>
<dbReference type="PANTHER" id="PTHR12894:SF49">
    <property type="entry name" value="VAM6_VPS39-LIKE PROTEIN"/>
    <property type="match status" value="1"/>
</dbReference>
<dbReference type="Pfam" id="PF10366">
    <property type="entry name" value="Vps39_1"/>
    <property type="match status" value="1"/>
</dbReference>
<dbReference type="Pfam" id="PF10367">
    <property type="entry name" value="zf-Vps39_C"/>
    <property type="match status" value="1"/>
</dbReference>
<dbReference type="GO" id="GO:0012505">
    <property type="term" value="C:endomembrane system"/>
    <property type="evidence" value="ECO:0007669"/>
    <property type="project" value="UniProtKB-SubCell"/>
</dbReference>
<evidence type="ECO:0000256" key="3">
    <source>
        <dbReference type="ARBA" id="ARBA00038201"/>
    </source>
</evidence>